<reference evidence="2" key="1">
    <citation type="journal article" date="2013" name="J. Virol.">
        <title>New Insights into the Evolution of Entomopoxvirinae from the Complete Genome Sequences of Four Entomopoxviruses Infecting Adoxophyes honmai, Choristoneura biennis, Choristoneura rosaceana, and Mythimna separata.</title>
        <authorList>
            <person name="Theze J."/>
            <person name="Takatsuka J."/>
            <person name="Li Z."/>
            <person name="Gallais J."/>
            <person name="Doucet D."/>
            <person name="Arif B."/>
            <person name="Nakai M."/>
            <person name="Herniou E.A."/>
        </authorList>
    </citation>
    <scope>NUCLEOTIDE SEQUENCE</scope>
</reference>
<name>A0ABM9QK94_9POXV</name>
<sequence>MISMYVLILNILFLSIKLTFCIGTIPYVCDPNANFTDLILPSVTNCDINSTKYSTINASLWEKNYIDVDSVLYRIIIRSCEYLKVNNKIKLNIIHTGFKNYNYIKDDTFAYIPNITYEMLPFLNNGFNDTNLWFINECKHKTSGEGRYSEIIKFKHRFYSDYNVMIINDISHEKIAKQIILNCDHDNQKNNKTTLLKNTESVNYNLQFNKGYCVYKINNAEYKYLWNTNNYNKDNPEVYYLPNNIIYNNIFPYKLLNKNVNLKLTRKYIIIPSLNIVFKNVKKMYNYNNYMICIEKCKYIITYPINSDTICKKTDIQGDTIIYNNYYGCNTANLTLTNEIWSTVFLDKYNYTYNGFNTSTRAQINPEKLNGEHKEIYEDLFGNNIYVNIYDDDTLENSVLQSQIDYFNLQIQDIIDNEYILCNKILMHKKLIDALCNKAQPYNCISALLGIKNLKVFKDYNIFKVKQCTIVDDYKFNFEAKFHYDNERCYYDIPIKYKLNNTEVTGYYNVHNGEILSKSHLINDCPTKYYIELNNILYVVDNNTMRKADININTIHNHKATLDMSVYEDIIPQINKIKDLPNFQDIKSFESSDDVYSNIIAQDETIHIYIQPTIDFSGISNFFKHMFDSPLKFISSLGVIILIAFSLFMICICLPYIKSCCDCIIKK</sequence>
<keyword evidence="1" id="KW-0812">Transmembrane</keyword>
<evidence type="ECO:0000313" key="3">
    <source>
        <dbReference type="Proteomes" id="UP000792374"/>
    </source>
</evidence>
<protein>
    <submittedName>
        <fullName evidence="2">Uncharacterized protein</fullName>
    </submittedName>
</protein>
<dbReference type="Proteomes" id="UP000792374">
    <property type="component" value="Genome"/>
</dbReference>
<dbReference type="EMBL" id="HF679133">
    <property type="protein sequence ID" value="CCU55959.1"/>
    <property type="molecule type" value="Genomic_DNA"/>
</dbReference>
<evidence type="ECO:0000313" key="2">
    <source>
        <dbReference type="EMBL" id="CCU55959.1"/>
    </source>
</evidence>
<organism evidence="2 3">
    <name type="scientific">Choristoneura rosaceana entomopoxvirus 'L'</name>
    <dbReference type="NCBI Taxonomy" id="1293539"/>
    <lineage>
        <taxon>Viruses</taxon>
        <taxon>Varidnaviria</taxon>
        <taxon>Bamfordvirae</taxon>
        <taxon>Nucleocytoviricota</taxon>
        <taxon>Pokkesviricetes</taxon>
        <taxon>Chitovirales</taxon>
        <taxon>Poxviridae</taxon>
        <taxon>Entomopoxvirinae</taxon>
        <taxon>Betaentomopoxvirus</taxon>
        <taxon>Betaentomopoxvirus crosaceana</taxon>
        <taxon>Choristoneura rosaceana entomopoxvirus</taxon>
    </lineage>
</organism>
<keyword evidence="1" id="KW-1133">Transmembrane helix</keyword>
<dbReference type="RefSeq" id="YP_008004461.1">
    <property type="nucleotide sequence ID" value="NC_021249.1"/>
</dbReference>
<evidence type="ECO:0000256" key="1">
    <source>
        <dbReference type="SAM" id="Phobius"/>
    </source>
</evidence>
<keyword evidence="1" id="KW-0472">Membrane</keyword>
<keyword evidence="3" id="KW-1185">Reference proteome</keyword>
<accession>A0ABM9QK94</accession>
<feature type="transmembrane region" description="Helical" evidence="1">
    <location>
        <begin position="633"/>
        <end position="657"/>
    </location>
</feature>
<proteinExistence type="predicted"/>
<gene>
    <name evidence="2" type="ORF">CHREV_057</name>
</gene>
<dbReference type="GeneID" id="15613382"/>